<keyword evidence="2" id="KW-1185">Reference proteome</keyword>
<dbReference type="SUPFAM" id="SSF160214">
    <property type="entry name" value="FlaG-like"/>
    <property type="match status" value="1"/>
</dbReference>
<sequence length="116" mass="12423">MDTTSILTPSHTAAAQRGAYHLPAAGPAQGAARAAVGHGFAVKSMDQLLGSDAAVDEVAFTQVRVELNYDKSSQRTVVTVLDPDTGDVLNQFPAENILRSARDLRELLARKFDMKV</sequence>
<dbReference type="AlphaFoldDB" id="A0A1Y6CPP4"/>
<dbReference type="Proteomes" id="UP000192917">
    <property type="component" value="Unassembled WGS sequence"/>
</dbReference>
<dbReference type="Pfam" id="PF03646">
    <property type="entry name" value="FlaG"/>
    <property type="match status" value="1"/>
</dbReference>
<protein>
    <submittedName>
        <fullName evidence="1">FlaG protein</fullName>
    </submittedName>
</protein>
<dbReference type="RefSeq" id="WP_085125408.1">
    <property type="nucleotide sequence ID" value="NZ_FWZX01000027.1"/>
</dbReference>
<proteinExistence type="predicted"/>
<evidence type="ECO:0000313" key="1">
    <source>
        <dbReference type="EMBL" id="SMF67794.1"/>
    </source>
</evidence>
<reference evidence="1 2" key="1">
    <citation type="submission" date="2017-04" db="EMBL/GenBank/DDBJ databases">
        <authorList>
            <person name="Afonso C.L."/>
            <person name="Miller P.J."/>
            <person name="Scott M.A."/>
            <person name="Spackman E."/>
            <person name="Goraichik I."/>
            <person name="Dimitrov K.M."/>
            <person name="Suarez D.L."/>
            <person name="Swayne D.E."/>
        </authorList>
    </citation>
    <scope>NUCLEOTIDE SEQUENCE [LARGE SCALE GENOMIC DNA]</scope>
    <source>
        <strain evidence="1 2">USBA 355</strain>
    </source>
</reference>
<evidence type="ECO:0000313" key="2">
    <source>
        <dbReference type="Proteomes" id="UP000192917"/>
    </source>
</evidence>
<name>A0A1Y6CPP4_9PROT</name>
<dbReference type="STRING" id="560819.SAMN05428998_12764"/>
<gene>
    <name evidence="1" type="ORF">SAMN05428998_12764</name>
</gene>
<dbReference type="Gene3D" id="3.30.160.170">
    <property type="entry name" value="FlaG-like"/>
    <property type="match status" value="1"/>
</dbReference>
<accession>A0A1Y6CPP4</accession>
<organism evidence="1 2">
    <name type="scientific">Tistlia consotensis USBA 355</name>
    <dbReference type="NCBI Taxonomy" id="560819"/>
    <lineage>
        <taxon>Bacteria</taxon>
        <taxon>Pseudomonadati</taxon>
        <taxon>Pseudomonadota</taxon>
        <taxon>Alphaproteobacteria</taxon>
        <taxon>Rhodospirillales</taxon>
        <taxon>Rhodovibrionaceae</taxon>
        <taxon>Tistlia</taxon>
    </lineage>
</organism>
<dbReference type="EMBL" id="FWZX01000027">
    <property type="protein sequence ID" value="SMF67794.1"/>
    <property type="molecule type" value="Genomic_DNA"/>
</dbReference>
<dbReference type="InterPro" id="IPR035924">
    <property type="entry name" value="FlaG-like_sf"/>
</dbReference>
<dbReference type="InterPro" id="IPR005186">
    <property type="entry name" value="FlaG"/>
</dbReference>